<evidence type="ECO:0000256" key="4">
    <source>
        <dbReference type="ARBA" id="ARBA00023040"/>
    </source>
</evidence>
<keyword evidence="15" id="KW-1185">Reference proteome</keyword>
<feature type="transmembrane region" description="Helical" evidence="9">
    <location>
        <begin position="122"/>
        <end position="143"/>
    </location>
</feature>
<keyword evidence="4" id="KW-0297">G-protein coupled receptor</keyword>
<feature type="transmembrane region" description="Helical" evidence="9">
    <location>
        <begin position="384"/>
        <end position="403"/>
    </location>
</feature>
<dbReference type="PRINTS" id="PR00237">
    <property type="entry name" value="GPCRRHODOPSN"/>
</dbReference>
<dbReference type="GO" id="GO:0016020">
    <property type="term" value="C:membrane"/>
    <property type="evidence" value="ECO:0007669"/>
    <property type="project" value="UniProtKB-SubCell"/>
</dbReference>
<organism evidence="13 15">
    <name type="scientific">Sinanodonta woodiana</name>
    <name type="common">Chinese pond mussel</name>
    <name type="synonym">Anodonta woodiana</name>
    <dbReference type="NCBI Taxonomy" id="1069815"/>
    <lineage>
        <taxon>Eukaryota</taxon>
        <taxon>Metazoa</taxon>
        <taxon>Spiralia</taxon>
        <taxon>Lophotrochozoa</taxon>
        <taxon>Mollusca</taxon>
        <taxon>Bivalvia</taxon>
        <taxon>Autobranchia</taxon>
        <taxon>Heteroconchia</taxon>
        <taxon>Palaeoheterodonta</taxon>
        <taxon>Unionida</taxon>
        <taxon>Unionoidea</taxon>
        <taxon>Unionidae</taxon>
        <taxon>Unioninae</taxon>
        <taxon>Sinanodonta</taxon>
    </lineage>
</organism>
<feature type="transmembrane region" description="Helical" evidence="9">
    <location>
        <begin position="86"/>
        <end position="110"/>
    </location>
</feature>
<dbReference type="PANTHER" id="PTHR24238:SF47">
    <property type="entry name" value="ECDYSTEROIDS_DOPAMINE RECEPTOR-RELATED"/>
    <property type="match status" value="1"/>
</dbReference>
<evidence type="ECO:0000313" key="15">
    <source>
        <dbReference type="Proteomes" id="UP001634394"/>
    </source>
</evidence>
<feature type="compositionally biased region" description="Basic and acidic residues" evidence="8">
    <location>
        <begin position="321"/>
        <end position="331"/>
    </location>
</feature>
<evidence type="ECO:0000256" key="1">
    <source>
        <dbReference type="ARBA" id="ARBA00004141"/>
    </source>
</evidence>
<feature type="domain" description="G-protein coupled receptors family 1 profile" evidence="10">
    <location>
        <begin position="65"/>
        <end position="400"/>
    </location>
</feature>
<name>A0ABD3VAC3_SINWO</name>
<proteinExistence type="predicted"/>
<dbReference type="GO" id="GO:0004930">
    <property type="term" value="F:G protein-coupled receptor activity"/>
    <property type="evidence" value="ECO:0007669"/>
    <property type="project" value="UniProtKB-KW"/>
</dbReference>
<dbReference type="InterPro" id="IPR000276">
    <property type="entry name" value="GPCR_Rhodpsn"/>
</dbReference>
<dbReference type="CDD" id="cd00637">
    <property type="entry name" value="7tm_classA_rhodopsin-like"/>
    <property type="match status" value="1"/>
</dbReference>
<comment type="subcellular location">
    <subcellularLocation>
        <location evidence="1">Membrane</location>
        <topology evidence="1">Multi-pass membrane protein</topology>
    </subcellularLocation>
</comment>
<dbReference type="PROSITE" id="PS50262">
    <property type="entry name" value="G_PROTEIN_RECEP_F1_2"/>
    <property type="match status" value="1"/>
</dbReference>
<feature type="transmembrane region" description="Helical" evidence="9">
    <location>
        <begin position="342"/>
        <end position="364"/>
    </location>
</feature>
<dbReference type="PANTHER" id="PTHR24238">
    <property type="entry name" value="G-PROTEIN COUPLED RECEPTOR"/>
    <property type="match status" value="1"/>
</dbReference>
<evidence type="ECO:0000256" key="8">
    <source>
        <dbReference type="SAM" id="MobiDB-lite"/>
    </source>
</evidence>
<evidence type="ECO:0000313" key="11">
    <source>
        <dbReference type="EMBL" id="KAL3858426.1"/>
    </source>
</evidence>
<evidence type="ECO:0000256" key="6">
    <source>
        <dbReference type="ARBA" id="ARBA00023170"/>
    </source>
</evidence>
<dbReference type="EMBL" id="JBJQND010000013">
    <property type="protein sequence ID" value="KAL3858533.1"/>
    <property type="molecule type" value="Genomic_DNA"/>
</dbReference>
<evidence type="ECO:0000256" key="2">
    <source>
        <dbReference type="ARBA" id="ARBA00022692"/>
    </source>
</evidence>
<dbReference type="Gene3D" id="1.20.1070.10">
    <property type="entry name" value="Rhodopsin 7-helix transmembrane proteins"/>
    <property type="match status" value="1"/>
</dbReference>
<evidence type="ECO:0000256" key="7">
    <source>
        <dbReference type="ARBA" id="ARBA00023224"/>
    </source>
</evidence>
<evidence type="ECO:0000313" key="14">
    <source>
        <dbReference type="EMBL" id="KAL3858561.1"/>
    </source>
</evidence>
<keyword evidence="3 9" id="KW-1133">Transmembrane helix</keyword>
<reference evidence="13 15" key="1">
    <citation type="submission" date="2024-11" db="EMBL/GenBank/DDBJ databases">
        <title>Chromosome-level genome assembly of the freshwater bivalve Anodonta woodiana.</title>
        <authorList>
            <person name="Chen X."/>
        </authorList>
    </citation>
    <scope>NUCLEOTIDE SEQUENCE [LARGE SCALE GENOMIC DNA]</scope>
    <source>
        <strain evidence="13">MN2024</strain>
        <tissue evidence="13">Gills</tissue>
    </source>
</reference>
<accession>A0ABD3VAC3</accession>
<dbReference type="SUPFAM" id="SSF81321">
    <property type="entry name" value="Family A G protein-coupled receptor-like"/>
    <property type="match status" value="1"/>
</dbReference>
<keyword evidence="5 9" id="KW-0472">Membrane</keyword>
<evidence type="ECO:0000256" key="5">
    <source>
        <dbReference type="ARBA" id="ARBA00023136"/>
    </source>
</evidence>
<comment type="caution">
    <text evidence="13">The sequence shown here is derived from an EMBL/GenBank/DDBJ whole genome shotgun (WGS) entry which is preliminary data.</text>
</comment>
<feature type="transmembrane region" description="Helical" evidence="9">
    <location>
        <begin position="164"/>
        <end position="184"/>
    </location>
</feature>
<evidence type="ECO:0000256" key="3">
    <source>
        <dbReference type="ARBA" id="ARBA00022989"/>
    </source>
</evidence>
<dbReference type="EMBL" id="JBJQND010000013">
    <property type="protein sequence ID" value="KAL3858426.1"/>
    <property type="molecule type" value="Genomic_DNA"/>
</dbReference>
<keyword evidence="6" id="KW-0675">Receptor</keyword>
<protein>
    <recommendedName>
        <fullName evidence="10">G-protein coupled receptors family 1 profile domain-containing protein</fullName>
    </recommendedName>
</protein>
<dbReference type="InterPro" id="IPR017452">
    <property type="entry name" value="GPCR_Rhodpsn_7TM"/>
</dbReference>
<feature type="region of interest" description="Disordered" evidence="8">
    <location>
        <begin position="306"/>
        <end position="332"/>
    </location>
</feature>
<evidence type="ECO:0000313" key="13">
    <source>
        <dbReference type="EMBL" id="KAL3858534.1"/>
    </source>
</evidence>
<gene>
    <name evidence="11" type="ORF">ACJMK2_013017</name>
    <name evidence="12" type="ORF">ACJMK2_013118</name>
    <name evidence="13" type="ORF">ACJMK2_013119</name>
    <name evidence="14" type="ORF">ACJMK2_013146</name>
</gene>
<keyword evidence="7" id="KW-0807">Transducer</keyword>
<sequence>MNLRALDDKDRNLYVSPMENMSTNVSTFDSNNQFSEFEGLQRDKVLQNIGGIIFVSFLMILGLGGNSVAVFVYLRKYKESSYRTFIVSLAIVDFVTCCAPMMIVVLGLSYPINFFSSWTCKMSAFLIYSMCIGSWAILVTIAGERYRKICVPHGMQLSARMSKYICIFDIFLGIGFASPAAILYGNKSVTINGQKNSVGTECDVSDKFSGTKYPLIYNSILLFLAFATVIVFWSIYALIVKQIFRMKKNISRKNPQNISQDDLVITESSPSHSSLRDEESKEEIVQNICDNRYNISDISCKANGQETRSVENKGKQSVLSEGDHNHKDNESKHKRTVAITRAFFLITVVYFCSLFPHLALHVYTFIDKEFIPNLSPEGTVAYQIFRWTFFINNMANPIIYTVYDRKLMGEIRILVRSCIGRCLKLQPKTRWECNLEKSLYFKKMHTKSNIASEK</sequence>
<dbReference type="EMBL" id="JBJQND010000013">
    <property type="protein sequence ID" value="KAL3858534.1"/>
    <property type="molecule type" value="Genomic_DNA"/>
</dbReference>
<dbReference type="Proteomes" id="UP001634394">
    <property type="component" value="Unassembled WGS sequence"/>
</dbReference>
<evidence type="ECO:0000256" key="9">
    <source>
        <dbReference type="SAM" id="Phobius"/>
    </source>
</evidence>
<feature type="transmembrane region" description="Helical" evidence="9">
    <location>
        <begin position="215"/>
        <end position="239"/>
    </location>
</feature>
<evidence type="ECO:0000313" key="12">
    <source>
        <dbReference type="EMBL" id="KAL3858533.1"/>
    </source>
</evidence>
<evidence type="ECO:0000259" key="10">
    <source>
        <dbReference type="PROSITE" id="PS50262"/>
    </source>
</evidence>
<dbReference type="Pfam" id="PF00001">
    <property type="entry name" value="7tm_1"/>
    <property type="match status" value="1"/>
</dbReference>
<dbReference type="EMBL" id="JBJQND010000013">
    <property type="protein sequence ID" value="KAL3858561.1"/>
    <property type="molecule type" value="Genomic_DNA"/>
</dbReference>
<feature type="transmembrane region" description="Helical" evidence="9">
    <location>
        <begin position="49"/>
        <end position="74"/>
    </location>
</feature>
<dbReference type="AlphaFoldDB" id="A0ABD3VAC3"/>
<keyword evidence="2 9" id="KW-0812">Transmembrane</keyword>